<feature type="domain" description="HTH lysR-type" evidence="5">
    <location>
        <begin position="15"/>
        <end position="71"/>
    </location>
</feature>
<dbReference type="InterPro" id="IPR036390">
    <property type="entry name" value="WH_DNA-bd_sf"/>
</dbReference>
<comment type="caution">
    <text evidence="6">The sequence shown here is derived from an EMBL/GenBank/DDBJ whole genome shotgun (WGS) entry which is preliminary data.</text>
</comment>
<gene>
    <name evidence="6" type="primary">cmpR_27</name>
    <name evidence="6" type="ORF">GALL_301880</name>
</gene>
<dbReference type="Pfam" id="PF03466">
    <property type="entry name" value="LysR_substrate"/>
    <property type="match status" value="1"/>
</dbReference>
<name>A0A1J5RE64_9ZZZZ</name>
<evidence type="ECO:0000256" key="2">
    <source>
        <dbReference type="ARBA" id="ARBA00023015"/>
    </source>
</evidence>
<dbReference type="Gene3D" id="1.10.10.10">
    <property type="entry name" value="Winged helix-like DNA-binding domain superfamily/Winged helix DNA-binding domain"/>
    <property type="match status" value="1"/>
</dbReference>
<keyword evidence="3" id="KW-0238">DNA-binding</keyword>
<dbReference type="InterPro" id="IPR005119">
    <property type="entry name" value="LysR_subst-bd"/>
</dbReference>
<dbReference type="GO" id="GO:0003700">
    <property type="term" value="F:DNA-binding transcription factor activity"/>
    <property type="evidence" value="ECO:0007669"/>
    <property type="project" value="InterPro"/>
</dbReference>
<dbReference type="PANTHER" id="PTHR30126:SF5">
    <property type="entry name" value="HTH-TYPE TRANSCRIPTIONAL ACTIVATOR CMPR"/>
    <property type="match status" value="1"/>
</dbReference>
<dbReference type="PANTHER" id="PTHR30126">
    <property type="entry name" value="HTH-TYPE TRANSCRIPTIONAL REGULATOR"/>
    <property type="match status" value="1"/>
</dbReference>
<dbReference type="PROSITE" id="PS50931">
    <property type="entry name" value="HTH_LYSR"/>
    <property type="match status" value="1"/>
</dbReference>
<dbReference type="InterPro" id="IPR000847">
    <property type="entry name" value="LysR_HTH_N"/>
</dbReference>
<evidence type="ECO:0000259" key="5">
    <source>
        <dbReference type="PROSITE" id="PS50931"/>
    </source>
</evidence>
<comment type="similarity">
    <text evidence="1">Belongs to the LysR transcriptional regulatory family.</text>
</comment>
<keyword evidence="2" id="KW-0805">Transcription regulation</keyword>
<dbReference type="SUPFAM" id="SSF46785">
    <property type="entry name" value="Winged helix' DNA-binding domain"/>
    <property type="match status" value="1"/>
</dbReference>
<evidence type="ECO:0000256" key="4">
    <source>
        <dbReference type="ARBA" id="ARBA00023163"/>
    </source>
</evidence>
<keyword evidence="4" id="KW-0804">Transcription</keyword>
<sequence>MKIYGLTETPMRHATLRQLRVFEAVARLRSVTRAAEELHLTQPTVSIQLRQLSEMAGLPLLEQIGKKLYLTQAGEALQRCCRGVADELARFEMQIADFKGIKAGRLRLSAITTAQYFIPRLLGGFFARYPGIEVALEVTNRGQVLRRLADNADDLYVLGQPPERADVVAESFLDNPLVVVAPHGHALAGQRGVELARLAEEYFLIRESGSGTRLAVENHFRAAGLPLRVRMELGSNEAIKLAVAGGLGLAVLSAHTLALERNSDELTVLDVQGFPIRRQWYVLRPADKQLSVVASTFLDFLRAESRALARSDLPGLGAFMPPP</sequence>
<dbReference type="AlphaFoldDB" id="A0A1J5RE64"/>
<proteinExistence type="inferred from homology"/>
<evidence type="ECO:0000256" key="3">
    <source>
        <dbReference type="ARBA" id="ARBA00023125"/>
    </source>
</evidence>
<dbReference type="CDD" id="cd08419">
    <property type="entry name" value="PBP2_CbbR_RubisCO_like"/>
    <property type="match status" value="1"/>
</dbReference>
<dbReference type="Pfam" id="PF00126">
    <property type="entry name" value="HTH_1"/>
    <property type="match status" value="1"/>
</dbReference>
<dbReference type="PRINTS" id="PR00039">
    <property type="entry name" value="HTHLYSR"/>
</dbReference>
<dbReference type="SUPFAM" id="SSF53850">
    <property type="entry name" value="Periplasmic binding protein-like II"/>
    <property type="match status" value="1"/>
</dbReference>
<dbReference type="InterPro" id="IPR036388">
    <property type="entry name" value="WH-like_DNA-bd_sf"/>
</dbReference>
<organism evidence="6">
    <name type="scientific">mine drainage metagenome</name>
    <dbReference type="NCBI Taxonomy" id="410659"/>
    <lineage>
        <taxon>unclassified sequences</taxon>
        <taxon>metagenomes</taxon>
        <taxon>ecological metagenomes</taxon>
    </lineage>
</organism>
<dbReference type="EMBL" id="MLJW01000396">
    <property type="protein sequence ID" value="OIQ87931.1"/>
    <property type="molecule type" value="Genomic_DNA"/>
</dbReference>
<reference evidence="6" key="1">
    <citation type="submission" date="2016-10" db="EMBL/GenBank/DDBJ databases">
        <title>Sequence of Gallionella enrichment culture.</title>
        <authorList>
            <person name="Poehlein A."/>
            <person name="Muehling M."/>
            <person name="Daniel R."/>
        </authorList>
    </citation>
    <scope>NUCLEOTIDE SEQUENCE</scope>
</reference>
<dbReference type="GO" id="GO:0000976">
    <property type="term" value="F:transcription cis-regulatory region binding"/>
    <property type="evidence" value="ECO:0007669"/>
    <property type="project" value="TreeGrafter"/>
</dbReference>
<evidence type="ECO:0000256" key="1">
    <source>
        <dbReference type="ARBA" id="ARBA00009437"/>
    </source>
</evidence>
<evidence type="ECO:0000313" key="6">
    <source>
        <dbReference type="EMBL" id="OIQ87931.1"/>
    </source>
</evidence>
<accession>A0A1J5RE64</accession>
<protein>
    <submittedName>
        <fullName evidence="6">HTH-type transcriptional activator CmpR</fullName>
    </submittedName>
</protein>
<dbReference type="Gene3D" id="3.40.190.290">
    <property type="match status" value="1"/>
</dbReference>